<dbReference type="Proteomes" id="UP000440367">
    <property type="component" value="Unassembled WGS sequence"/>
</dbReference>
<dbReference type="Pfam" id="PF16900">
    <property type="entry name" value="REPA_OB_2"/>
    <property type="match status" value="2"/>
</dbReference>
<dbReference type="Proteomes" id="UP000429523">
    <property type="component" value="Unassembled WGS sequence"/>
</dbReference>
<dbReference type="Gene3D" id="2.40.50.140">
    <property type="entry name" value="Nucleic acid-binding proteins"/>
    <property type="match status" value="3"/>
</dbReference>
<evidence type="ECO:0000313" key="10">
    <source>
        <dbReference type="EMBL" id="KAE9233457.1"/>
    </source>
</evidence>
<dbReference type="OrthoDB" id="1751331at2759"/>
<keyword evidence="4" id="KW-0539">Nucleus</keyword>
<name>A0A6A4A7X4_9STRA</name>
<keyword evidence="2" id="KW-0235">DNA replication</keyword>
<dbReference type="AlphaFoldDB" id="A0A6A4A7X4"/>
<evidence type="ECO:0000313" key="13">
    <source>
        <dbReference type="Proteomes" id="UP000433483"/>
    </source>
</evidence>
<sequence length="375" mass="41110">MISVELTDSEGARIRACAFNKSADTVASKMHMVEVYRVRGGAIQSSKRQFTAVPHSYEILLTEAASIEAVADNSTIAHPQYQFTEIRSLAAVAENSLVDVIGVAVKIEDIDYVEGENGQLLKKREVLLTDTSDVSVILTLWNEFADYADDELLGKVIAVWRCRVSPYHVRSIAMGTGSMVVVKPKAPQLQELQRWYDETHASTVIPIAFVAFEFTPNADALQSAHDASVNIVGIIQRVGPVVQVRTNDGRLLVKREVVVKDSNSFISCTLWQDAAEYVTNESQHHVIAVHNRKAVRFKDPSVGTRTDCADMLDPNIPACQSVTEWFQRVSAAAEAIEGGATVDNGSKPLHQLEKKAEDAAVEPPTKRARSLASLP</sequence>
<dbReference type="SUPFAM" id="SSF50249">
    <property type="entry name" value="Nucleic acid-binding proteins"/>
    <property type="match status" value="3"/>
</dbReference>
<comment type="subcellular location">
    <subcellularLocation>
        <location evidence="1">Nucleus</location>
    </subcellularLocation>
</comment>
<proteinExistence type="predicted"/>
<dbReference type="InterPro" id="IPR031657">
    <property type="entry name" value="REPA_OB_2"/>
</dbReference>
<dbReference type="GO" id="GO:0003677">
    <property type="term" value="F:DNA binding"/>
    <property type="evidence" value="ECO:0007669"/>
    <property type="project" value="UniProtKB-KW"/>
</dbReference>
<evidence type="ECO:0000313" key="7">
    <source>
        <dbReference type="EMBL" id="KAE8938348.1"/>
    </source>
</evidence>
<dbReference type="PANTHER" id="PTHR47165">
    <property type="entry name" value="OS03G0429900 PROTEIN"/>
    <property type="match status" value="1"/>
</dbReference>
<dbReference type="GO" id="GO:0006260">
    <property type="term" value="P:DNA replication"/>
    <property type="evidence" value="ECO:0007669"/>
    <property type="project" value="UniProtKB-KW"/>
</dbReference>
<organism evidence="11 14">
    <name type="scientific">Phytophthora fragariae</name>
    <dbReference type="NCBI Taxonomy" id="53985"/>
    <lineage>
        <taxon>Eukaryota</taxon>
        <taxon>Sar</taxon>
        <taxon>Stramenopiles</taxon>
        <taxon>Oomycota</taxon>
        <taxon>Peronosporomycetes</taxon>
        <taxon>Peronosporales</taxon>
        <taxon>Peronosporaceae</taxon>
        <taxon>Phytophthora</taxon>
    </lineage>
</organism>
<dbReference type="Proteomes" id="UP000460718">
    <property type="component" value="Unassembled WGS sequence"/>
</dbReference>
<reference evidence="12 13" key="1">
    <citation type="submission" date="2018-08" db="EMBL/GenBank/DDBJ databases">
        <title>Genomic investigation of the strawberry pathogen Phytophthora fragariae indicates pathogenicity is determined by transcriptional variation in three key races.</title>
        <authorList>
            <person name="Adams T.M."/>
            <person name="Armitage A.D."/>
            <person name="Sobczyk M.K."/>
            <person name="Bates H.J."/>
            <person name="Dunwell J.M."/>
            <person name="Nellist C.F."/>
            <person name="Harrison R.J."/>
        </authorList>
    </citation>
    <scope>NUCLEOTIDE SEQUENCE [LARGE SCALE GENOMIC DNA]</scope>
    <source>
        <strain evidence="11 14">BC-1</strain>
        <strain evidence="10 13">NOV-27</strain>
        <strain evidence="9 15">NOV-5</strain>
        <strain evidence="7 12">NOV-9</strain>
        <strain evidence="8 16">SCRP245</strain>
    </source>
</reference>
<dbReference type="EMBL" id="QXGB01000062">
    <property type="protein sequence ID" value="KAE9233457.1"/>
    <property type="molecule type" value="Genomic_DNA"/>
</dbReference>
<evidence type="ECO:0000313" key="16">
    <source>
        <dbReference type="Proteomes" id="UP000460718"/>
    </source>
</evidence>
<evidence type="ECO:0000256" key="4">
    <source>
        <dbReference type="ARBA" id="ARBA00023242"/>
    </source>
</evidence>
<evidence type="ECO:0000313" key="11">
    <source>
        <dbReference type="EMBL" id="KAE9252601.1"/>
    </source>
</evidence>
<dbReference type="FunFam" id="2.40.50.140:FF:000064">
    <property type="entry name" value="Replication protein A subunit"/>
    <property type="match status" value="1"/>
</dbReference>
<dbReference type="EMBL" id="QXGD01000109">
    <property type="protein sequence ID" value="KAE9252601.1"/>
    <property type="molecule type" value="Genomic_DNA"/>
</dbReference>
<evidence type="ECO:0000256" key="3">
    <source>
        <dbReference type="ARBA" id="ARBA00023125"/>
    </source>
</evidence>
<feature type="domain" description="Replication protein A OB" evidence="6">
    <location>
        <begin position="224"/>
        <end position="304"/>
    </location>
</feature>
<evidence type="ECO:0000256" key="1">
    <source>
        <dbReference type="ARBA" id="ARBA00004123"/>
    </source>
</evidence>
<evidence type="ECO:0000313" key="9">
    <source>
        <dbReference type="EMBL" id="KAE9154039.1"/>
    </source>
</evidence>
<keyword evidence="3" id="KW-0238">DNA-binding</keyword>
<dbReference type="CDD" id="cd04475">
    <property type="entry name" value="RPA1_DBD_B"/>
    <property type="match status" value="1"/>
</dbReference>
<feature type="domain" description="Replication protein A OB" evidence="6">
    <location>
        <begin position="86"/>
        <end position="182"/>
    </location>
</feature>
<dbReference type="GO" id="GO:0005634">
    <property type="term" value="C:nucleus"/>
    <property type="evidence" value="ECO:0007669"/>
    <property type="project" value="UniProtKB-SubCell"/>
</dbReference>
<dbReference type="InterPro" id="IPR012340">
    <property type="entry name" value="NA-bd_OB-fold"/>
</dbReference>
<evidence type="ECO:0000313" key="15">
    <source>
        <dbReference type="Proteomes" id="UP000440732"/>
    </source>
</evidence>
<accession>A0A6A4A7X4</accession>
<feature type="region of interest" description="Disordered" evidence="5">
    <location>
        <begin position="341"/>
        <end position="375"/>
    </location>
</feature>
<dbReference type="EMBL" id="QXGF01000565">
    <property type="protein sequence ID" value="KAE8938348.1"/>
    <property type="molecule type" value="Genomic_DNA"/>
</dbReference>
<evidence type="ECO:0000256" key="2">
    <source>
        <dbReference type="ARBA" id="ARBA00022705"/>
    </source>
</evidence>
<gene>
    <name evidence="11" type="ORF">PF002_g3737</name>
    <name evidence="10" type="ORF">PF005_g2311</name>
    <name evidence="9" type="ORF">PF006_g1897</name>
    <name evidence="7" type="ORF">PF009_g11769</name>
    <name evidence="8" type="ORF">PF011_g13485</name>
</gene>
<dbReference type="Proteomes" id="UP000433483">
    <property type="component" value="Unassembled WGS sequence"/>
</dbReference>
<evidence type="ECO:0000313" key="8">
    <source>
        <dbReference type="EMBL" id="KAE9002042.1"/>
    </source>
</evidence>
<dbReference type="Proteomes" id="UP000440732">
    <property type="component" value="Unassembled WGS sequence"/>
</dbReference>
<comment type="caution">
    <text evidence="11">The sequence shown here is derived from an EMBL/GenBank/DDBJ whole genome shotgun (WGS) entry which is preliminary data.</text>
</comment>
<evidence type="ECO:0000313" key="14">
    <source>
        <dbReference type="Proteomes" id="UP000440367"/>
    </source>
</evidence>
<protein>
    <recommendedName>
        <fullName evidence="6">Replication protein A OB domain-containing protein</fullName>
    </recommendedName>
</protein>
<evidence type="ECO:0000256" key="5">
    <source>
        <dbReference type="SAM" id="MobiDB-lite"/>
    </source>
</evidence>
<keyword evidence="13" id="KW-1185">Reference proteome</keyword>
<evidence type="ECO:0000313" key="12">
    <source>
        <dbReference type="Proteomes" id="UP000429523"/>
    </source>
</evidence>
<dbReference type="EMBL" id="QXFW01000833">
    <property type="protein sequence ID" value="KAE9002042.1"/>
    <property type="molecule type" value="Genomic_DNA"/>
</dbReference>
<dbReference type="EMBL" id="QXGA01000050">
    <property type="protein sequence ID" value="KAE9154039.1"/>
    <property type="molecule type" value="Genomic_DNA"/>
</dbReference>
<dbReference type="PANTHER" id="PTHR47165:SF4">
    <property type="entry name" value="OS03G0429900 PROTEIN"/>
    <property type="match status" value="1"/>
</dbReference>
<evidence type="ECO:0000259" key="6">
    <source>
        <dbReference type="Pfam" id="PF16900"/>
    </source>
</evidence>